<dbReference type="Pfam" id="PF07997">
    <property type="entry name" value="DUF1694"/>
    <property type="match status" value="1"/>
</dbReference>
<comment type="caution">
    <text evidence="1">The sequence shown here is derived from an EMBL/GenBank/DDBJ whole genome shotgun (WGS) entry which is preliminary data.</text>
</comment>
<gene>
    <name evidence="1" type="ORF">FC90_GL000895</name>
</gene>
<dbReference type="Gene3D" id="3.30.1330.30">
    <property type="match status" value="1"/>
</dbReference>
<dbReference type="AlphaFoldDB" id="A0AA89KX17"/>
<name>A0AA89KX17_9LACO</name>
<dbReference type="EMBL" id="AYZB01000035">
    <property type="protein sequence ID" value="KRM22296.1"/>
    <property type="molecule type" value="Genomic_DNA"/>
</dbReference>
<dbReference type="Proteomes" id="UP000050823">
    <property type="component" value="Unassembled WGS sequence"/>
</dbReference>
<evidence type="ECO:0000313" key="1">
    <source>
        <dbReference type="EMBL" id="KRM22296.1"/>
    </source>
</evidence>
<sequence length="150" mass="16674">MTILSENDQLQQHLDSAIHGAPQTNPDERRRYLGSLRERVFLAITNQELATAQGVFEKHLADFKPYSVLLNGKNPAATNYLAALSTHAIPFTLVNNATARTEPDAFGLLVVAKDAINCKKITLTTKYTVDQSTNKNEISKKKGFLKQLFD</sequence>
<evidence type="ECO:0008006" key="3">
    <source>
        <dbReference type="Google" id="ProtNLM"/>
    </source>
</evidence>
<organism evidence="1 2">
    <name type="scientific">Latilactobacillus graminis DSM 20719</name>
    <dbReference type="NCBI Taxonomy" id="1423752"/>
    <lineage>
        <taxon>Bacteria</taxon>
        <taxon>Bacillati</taxon>
        <taxon>Bacillota</taxon>
        <taxon>Bacilli</taxon>
        <taxon>Lactobacillales</taxon>
        <taxon>Lactobacillaceae</taxon>
        <taxon>Latilactobacillus</taxon>
    </lineage>
</organism>
<evidence type="ECO:0000313" key="2">
    <source>
        <dbReference type="Proteomes" id="UP000050823"/>
    </source>
</evidence>
<proteinExistence type="predicted"/>
<protein>
    <recommendedName>
        <fullName evidence="3">DUF1694 domain-containing protein</fullName>
    </recommendedName>
</protein>
<accession>A0AA89KX17</accession>
<reference evidence="1 2" key="1">
    <citation type="journal article" date="2015" name="Genome Announc.">
        <title>Expanding the biotechnology potential of lactobacilli through comparative genomics of 213 strains and associated genera.</title>
        <authorList>
            <person name="Sun Z."/>
            <person name="Harris H.M."/>
            <person name="McCann A."/>
            <person name="Guo C."/>
            <person name="Argimon S."/>
            <person name="Zhang W."/>
            <person name="Yang X."/>
            <person name="Jeffery I.B."/>
            <person name="Cooney J.C."/>
            <person name="Kagawa T.F."/>
            <person name="Liu W."/>
            <person name="Song Y."/>
            <person name="Salvetti E."/>
            <person name="Wrobel A."/>
            <person name="Rasinkangas P."/>
            <person name="Parkhill J."/>
            <person name="Rea M.C."/>
            <person name="O'Sullivan O."/>
            <person name="Ritari J."/>
            <person name="Douillard F.P."/>
            <person name="Paul Ross R."/>
            <person name="Yang R."/>
            <person name="Briner A.E."/>
            <person name="Felis G.E."/>
            <person name="de Vos W.M."/>
            <person name="Barrangou R."/>
            <person name="Klaenhammer T.R."/>
            <person name="Caufield P.W."/>
            <person name="Cui Y."/>
            <person name="Zhang H."/>
            <person name="O'Toole P.W."/>
        </authorList>
    </citation>
    <scope>NUCLEOTIDE SEQUENCE [LARGE SCALE GENOMIC DNA]</scope>
    <source>
        <strain evidence="1 2">DSM 20719</strain>
    </source>
</reference>
<dbReference type="SUPFAM" id="SSF160515">
    <property type="entry name" value="YueI-like"/>
    <property type="match status" value="1"/>
</dbReference>
<dbReference type="InterPro" id="IPR029064">
    <property type="entry name" value="Ribosomal_eL30-like_sf"/>
</dbReference>
<dbReference type="InterPro" id="IPR012543">
    <property type="entry name" value="DUF1694"/>
</dbReference>